<name>A0A420YED7_9PEZI</name>
<reference evidence="2 3" key="1">
    <citation type="submission" date="2018-08" db="EMBL/GenBank/DDBJ databases">
        <title>Draft genome of the lignicolous fungus Coniochaeta pulveracea.</title>
        <authorList>
            <person name="Borstlap C.J."/>
            <person name="De Witt R.N."/>
            <person name="Botha A."/>
            <person name="Volschenk H."/>
        </authorList>
    </citation>
    <scope>NUCLEOTIDE SEQUENCE [LARGE SCALE GENOMIC DNA]</scope>
    <source>
        <strain evidence="2 3">CAB683</strain>
    </source>
</reference>
<dbReference type="Proteomes" id="UP000275385">
    <property type="component" value="Unassembled WGS sequence"/>
</dbReference>
<evidence type="ECO:0000313" key="3">
    <source>
        <dbReference type="Proteomes" id="UP000275385"/>
    </source>
</evidence>
<evidence type="ECO:0000256" key="1">
    <source>
        <dbReference type="SAM" id="MobiDB-lite"/>
    </source>
</evidence>
<protein>
    <recommendedName>
        <fullName evidence="4">Histone chaperone domain-containing protein</fullName>
    </recommendedName>
</protein>
<feature type="compositionally biased region" description="Polar residues" evidence="1">
    <location>
        <begin position="100"/>
        <end position="112"/>
    </location>
</feature>
<feature type="compositionally biased region" description="Basic and acidic residues" evidence="1">
    <location>
        <begin position="33"/>
        <end position="47"/>
    </location>
</feature>
<dbReference type="AlphaFoldDB" id="A0A420YED7"/>
<dbReference type="OrthoDB" id="4357148at2759"/>
<dbReference type="EMBL" id="QVQW01000015">
    <property type="protein sequence ID" value="RKU46263.1"/>
    <property type="molecule type" value="Genomic_DNA"/>
</dbReference>
<proteinExistence type="predicted"/>
<organism evidence="2 3">
    <name type="scientific">Coniochaeta pulveracea</name>
    <dbReference type="NCBI Taxonomy" id="177199"/>
    <lineage>
        <taxon>Eukaryota</taxon>
        <taxon>Fungi</taxon>
        <taxon>Dikarya</taxon>
        <taxon>Ascomycota</taxon>
        <taxon>Pezizomycotina</taxon>
        <taxon>Sordariomycetes</taxon>
        <taxon>Sordariomycetidae</taxon>
        <taxon>Coniochaetales</taxon>
        <taxon>Coniochaetaceae</taxon>
        <taxon>Coniochaeta</taxon>
    </lineage>
</organism>
<evidence type="ECO:0000313" key="2">
    <source>
        <dbReference type="EMBL" id="RKU46263.1"/>
    </source>
</evidence>
<sequence length="112" mass="11975">MAPKKEVNTDEAPSGIVADQSYTSSDQDPVPVVKDDAGVEDPLHNTDDQDANSDAQLERDDKEAIDESNIIDERTRGAKPISTYKEPGDTEGLPEDTGRSAVSTTDQALGSK</sequence>
<evidence type="ECO:0008006" key="4">
    <source>
        <dbReference type="Google" id="ProtNLM"/>
    </source>
</evidence>
<gene>
    <name evidence="2" type="ORF">DL546_006483</name>
</gene>
<comment type="caution">
    <text evidence="2">The sequence shown here is derived from an EMBL/GenBank/DDBJ whole genome shotgun (WGS) entry which is preliminary data.</text>
</comment>
<feature type="region of interest" description="Disordered" evidence="1">
    <location>
        <begin position="1"/>
        <end position="112"/>
    </location>
</feature>
<accession>A0A420YED7</accession>
<keyword evidence="3" id="KW-1185">Reference proteome</keyword>